<evidence type="ECO:0000313" key="2">
    <source>
        <dbReference type="Proteomes" id="UP000326452"/>
    </source>
</evidence>
<reference evidence="1 2" key="1">
    <citation type="submission" date="2019-09" db="EMBL/GenBank/DDBJ databases">
        <authorList>
            <person name="Chandra G."/>
            <person name="Truman W A."/>
        </authorList>
    </citation>
    <scope>NUCLEOTIDE SEQUENCE [LARGE SCALE GENOMIC DNA]</scope>
    <source>
        <strain evidence="1">PS941</strain>
    </source>
</reference>
<proteinExistence type="predicted"/>
<name>A0A5E7RJR2_PSEFL</name>
<dbReference type="Proteomes" id="UP000326452">
    <property type="component" value="Unassembled WGS sequence"/>
</dbReference>
<dbReference type="AlphaFoldDB" id="A0A5E7RJR2"/>
<dbReference type="PROSITE" id="PS51257">
    <property type="entry name" value="PROKAR_LIPOPROTEIN"/>
    <property type="match status" value="1"/>
</dbReference>
<evidence type="ECO:0000313" key="1">
    <source>
        <dbReference type="EMBL" id="VVP73537.1"/>
    </source>
</evidence>
<protein>
    <recommendedName>
        <fullName evidence="3">Lipoprotein</fullName>
    </recommendedName>
</protein>
<evidence type="ECO:0008006" key="3">
    <source>
        <dbReference type="Google" id="ProtNLM"/>
    </source>
</evidence>
<organism evidence="1 2">
    <name type="scientific">Pseudomonas fluorescens</name>
    <dbReference type="NCBI Taxonomy" id="294"/>
    <lineage>
        <taxon>Bacteria</taxon>
        <taxon>Pseudomonadati</taxon>
        <taxon>Pseudomonadota</taxon>
        <taxon>Gammaproteobacteria</taxon>
        <taxon>Pseudomonadales</taxon>
        <taxon>Pseudomonadaceae</taxon>
        <taxon>Pseudomonas</taxon>
    </lineage>
</organism>
<sequence>MQRIIAAVCCVVALGGCTTSLQDMRADGPQRTFTTQKPEQQVAECILYAWQNESLAGVHYAVSLQPRPGGGKSVVNAGNREMADVIGAKGQTAIRFYSSGSMGWIADRRAASIKTCL</sequence>
<gene>
    <name evidence="1" type="ORF">PS941_00055</name>
</gene>
<accession>A0A5E7RJR2</accession>
<dbReference type="EMBL" id="CABVJC010000001">
    <property type="protein sequence ID" value="VVP73537.1"/>
    <property type="molecule type" value="Genomic_DNA"/>
</dbReference>